<dbReference type="InterPro" id="IPR036237">
    <property type="entry name" value="Xyl_isomerase-like_sf"/>
</dbReference>
<name>A0A559K7B3_9BACL</name>
<dbReference type="RefSeq" id="WP_144850455.1">
    <property type="nucleotide sequence ID" value="NZ_VNJI01000028.1"/>
</dbReference>
<keyword evidence="3" id="KW-1185">Reference proteome</keyword>
<gene>
    <name evidence="2" type="ORF">FPZ49_20695</name>
</gene>
<dbReference type="OrthoDB" id="9814946at2"/>
<dbReference type="Proteomes" id="UP000317036">
    <property type="component" value="Unassembled WGS sequence"/>
</dbReference>
<reference evidence="2 3" key="1">
    <citation type="submission" date="2019-07" db="EMBL/GenBank/DDBJ databases">
        <authorList>
            <person name="Kim J."/>
        </authorList>
    </citation>
    <scope>NUCLEOTIDE SEQUENCE [LARGE SCALE GENOMIC DNA]</scope>
    <source>
        <strain evidence="2 3">JC52</strain>
    </source>
</reference>
<evidence type="ECO:0000313" key="2">
    <source>
        <dbReference type="EMBL" id="TVY08022.1"/>
    </source>
</evidence>
<dbReference type="PANTHER" id="PTHR12110:SF21">
    <property type="entry name" value="XYLOSE ISOMERASE-LIKE TIM BARREL DOMAIN-CONTAINING PROTEIN"/>
    <property type="match status" value="1"/>
</dbReference>
<protein>
    <submittedName>
        <fullName evidence="2">Sugar phosphate isomerase/epimerase</fullName>
    </submittedName>
</protein>
<proteinExistence type="predicted"/>
<accession>A0A559K7B3</accession>
<dbReference type="GO" id="GO:0016853">
    <property type="term" value="F:isomerase activity"/>
    <property type="evidence" value="ECO:0007669"/>
    <property type="project" value="UniProtKB-KW"/>
</dbReference>
<feature type="domain" description="Xylose isomerase-like TIM barrel" evidence="1">
    <location>
        <begin position="14"/>
        <end position="247"/>
    </location>
</feature>
<evidence type="ECO:0000259" key="1">
    <source>
        <dbReference type="Pfam" id="PF01261"/>
    </source>
</evidence>
<dbReference type="SUPFAM" id="SSF51658">
    <property type="entry name" value="Xylose isomerase-like"/>
    <property type="match status" value="1"/>
</dbReference>
<organism evidence="2 3">
    <name type="scientific">Paenibacillus cremeus</name>
    <dbReference type="NCBI Taxonomy" id="2163881"/>
    <lineage>
        <taxon>Bacteria</taxon>
        <taxon>Bacillati</taxon>
        <taxon>Bacillota</taxon>
        <taxon>Bacilli</taxon>
        <taxon>Bacillales</taxon>
        <taxon>Paenibacillaceae</taxon>
        <taxon>Paenibacillus</taxon>
    </lineage>
</organism>
<comment type="caution">
    <text evidence="2">The sequence shown here is derived from an EMBL/GenBank/DDBJ whole genome shotgun (WGS) entry which is preliminary data.</text>
</comment>
<dbReference type="EMBL" id="VNJI01000028">
    <property type="protein sequence ID" value="TVY08022.1"/>
    <property type="molecule type" value="Genomic_DNA"/>
</dbReference>
<evidence type="ECO:0000313" key="3">
    <source>
        <dbReference type="Proteomes" id="UP000317036"/>
    </source>
</evidence>
<sequence>MKLGACVDIEQADIAFEAGYDYLECTVRSLKPEESDYAFRDTMTRFLESPLPVEAFNILLPGELKIVGEAVDYDRVKRYLEKALERVKRIGGETIVFGSGGARRLPDGFSREKGNEQIVQFLHMIADYADPLDITIVIEPLYKKASNTMNVIPEAVEMARKVNRKSICVLADFFHMVEESDPLENIVKYKDYIRHIHTSDNYTPPGKGEYPYPSFVDCIKRANYDGRISIECVWNDFAKEAADSRRFVQQAFNL</sequence>
<dbReference type="Pfam" id="PF01261">
    <property type="entry name" value="AP_endonuc_2"/>
    <property type="match status" value="1"/>
</dbReference>
<dbReference type="AlphaFoldDB" id="A0A559K7B3"/>
<dbReference type="PANTHER" id="PTHR12110">
    <property type="entry name" value="HYDROXYPYRUVATE ISOMERASE"/>
    <property type="match status" value="1"/>
</dbReference>
<dbReference type="InterPro" id="IPR050312">
    <property type="entry name" value="IolE/XylAMocC-like"/>
</dbReference>
<keyword evidence="2" id="KW-0413">Isomerase</keyword>
<dbReference type="Gene3D" id="3.20.20.150">
    <property type="entry name" value="Divalent-metal-dependent TIM barrel enzymes"/>
    <property type="match status" value="1"/>
</dbReference>
<dbReference type="InterPro" id="IPR013022">
    <property type="entry name" value="Xyl_isomerase-like_TIM-brl"/>
</dbReference>